<dbReference type="EMBL" id="KV453925">
    <property type="protein sequence ID" value="ODV76135.1"/>
    <property type="molecule type" value="Genomic_DNA"/>
</dbReference>
<sequence length="371" mass="41323">MTETLSPSGAIESTIAQYKARLHTFYYESIAPNIGLLFIVLSQFFNSIMVTTTKLLETDPDQTGPPIHPFQILFVRMIITFAGCFTYLKFYKKEEQIWGPPSLRFWLVLRGLTGFVGVFSMYYSLLYLSVSEATVITFLVPSVTGFLAWVILRERWSLIEAGGALISLVGVMLIARPSFIFGSAGADAGEGADVDSANRLKATLMALFGVCGASGVYIVIRFIGKRVHSLVMVQYFAGITVLISLAGTILVPGLGFRVPQSGRQWFLFFALGISGFFMQFLLTEGIQREKASRASMMLYSQMVYALIWEVTIWHHLPSFWSWLGIFIILTAAFVVVTHKPKEVTKLPDDEMPYSDLENDSTDTDGAEALRL</sequence>
<feature type="transmembrane region" description="Helical" evidence="6">
    <location>
        <begin position="30"/>
        <end position="50"/>
    </location>
</feature>
<feature type="transmembrane region" description="Helical" evidence="6">
    <location>
        <begin position="294"/>
        <end position="313"/>
    </location>
</feature>
<evidence type="ECO:0000259" key="7">
    <source>
        <dbReference type="Pfam" id="PF00892"/>
    </source>
</evidence>
<feature type="transmembrane region" description="Helical" evidence="6">
    <location>
        <begin position="164"/>
        <end position="184"/>
    </location>
</feature>
<evidence type="ECO:0000256" key="5">
    <source>
        <dbReference type="SAM" id="MobiDB-lite"/>
    </source>
</evidence>
<feature type="compositionally biased region" description="Acidic residues" evidence="5">
    <location>
        <begin position="349"/>
        <end position="365"/>
    </location>
</feature>
<dbReference type="InterPro" id="IPR037185">
    <property type="entry name" value="EmrE-like"/>
</dbReference>
<keyword evidence="3 6" id="KW-1133">Transmembrane helix</keyword>
<feature type="transmembrane region" description="Helical" evidence="6">
    <location>
        <begin position="235"/>
        <end position="258"/>
    </location>
</feature>
<dbReference type="GeneID" id="30991169"/>
<dbReference type="GO" id="GO:0016020">
    <property type="term" value="C:membrane"/>
    <property type="evidence" value="ECO:0007669"/>
    <property type="project" value="UniProtKB-SubCell"/>
</dbReference>
<keyword evidence="2 6" id="KW-0812">Transmembrane</keyword>
<feature type="domain" description="EamA" evidence="7">
    <location>
        <begin position="202"/>
        <end position="336"/>
    </location>
</feature>
<feature type="transmembrane region" description="Helical" evidence="6">
    <location>
        <begin position="70"/>
        <end position="91"/>
    </location>
</feature>
<proteinExistence type="predicted"/>
<dbReference type="Pfam" id="PF00892">
    <property type="entry name" value="EamA"/>
    <property type="match status" value="2"/>
</dbReference>
<dbReference type="OrthoDB" id="306876at2759"/>
<evidence type="ECO:0000256" key="2">
    <source>
        <dbReference type="ARBA" id="ARBA00022692"/>
    </source>
</evidence>
<feature type="region of interest" description="Disordered" evidence="5">
    <location>
        <begin position="348"/>
        <end position="371"/>
    </location>
</feature>
<organism evidence="8 9">
    <name type="scientific">Cyberlindnera jadinii (strain ATCC 18201 / CBS 1600 / BCRC 20928 / JCM 3617 / NBRC 0987 / NRRL Y-1542)</name>
    <name type="common">Torula yeast</name>
    <name type="synonym">Candida utilis</name>
    <dbReference type="NCBI Taxonomy" id="983966"/>
    <lineage>
        <taxon>Eukaryota</taxon>
        <taxon>Fungi</taxon>
        <taxon>Dikarya</taxon>
        <taxon>Ascomycota</taxon>
        <taxon>Saccharomycotina</taxon>
        <taxon>Saccharomycetes</taxon>
        <taxon>Phaffomycetales</taxon>
        <taxon>Phaffomycetaceae</taxon>
        <taxon>Cyberlindnera</taxon>
    </lineage>
</organism>
<feature type="transmembrane region" description="Helical" evidence="6">
    <location>
        <begin position="264"/>
        <end position="282"/>
    </location>
</feature>
<dbReference type="Proteomes" id="UP000094389">
    <property type="component" value="Unassembled WGS sequence"/>
</dbReference>
<reference evidence="8 9" key="1">
    <citation type="journal article" date="2016" name="Proc. Natl. Acad. Sci. U.S.A.">
        <title>Comparative genomics of biotechnologically important yeasts.</title>
        <authorList>
            <person name="Riley R."/>
            <person name="Haridas S."/>
            <person name="Wolfe K.H."/>
            <person name="Lopes M.R."/>
            <person name="Hittinger C.T."/>
            <person name="Goeker M."/>
            <person name="Salamov A.A."/>
            <person name="Wisecaver J.H."/>
            <person name="Long T.M."/>
            <person name="Calvey C.H."/>
            <person name="Aerts A.L."/>
            <person name="Barry K.W."/>
            <person name="Choi C."/>
            <person name="Clum A."/>
            <person name="Coughlan A.Y."/>
            <person name="Deshpande S."/>
            <person name="Douglass A.P."/>
            <person name="Hanson S.J."/>
            <person name="Klenk H.-P."/>
            <person name="LaButti K.M."/>
            <person name="Lapidus A."/>
            <person name="Lindquist E.A."/>
            <person name="Lipzen A.M."/>
            <person name="Meier-Kolthoff J.P."/>
            <person name="Ohm R.A."/>
            <person name="Otillar R.P."/>
            <person name="Pangilinan J.L."/>
            <person name="Peng Y."/>
            <person name="Rokas A."/>
            <person name="Rosa C.A."/>
            <person name="Scheuner C."/>
            <person name="Sibirny A.A."/>
            <person name="Slot J.C."/>
            <person name="Stielow J.B."/>
            <person name="Sun H."/>
            <person name="Kurtzman C.P."/>
            <person name="Blackwell M."/>
            <person name="Grigoriev I.V."/>
            <person name="Jeffries T.W."/>
        </authorList>
    </citation>
    <scope>NUCLEOTIDE SEQUENCE [LARGE SCALE GENOMIC DNA]</scope>
    <source>
        <strain evidence="9">ATCC 18201 / CBS 1600 / BCRC 20928 / JCM 3617 / NBRC 0987 / NRRL Y-1542</strain>
    </source>
</reference>
<feature type="transmembrane region" description="Helical" evidence="6">
    <location>
        <begin position="319"/>
        <end position="336"/>
    </location>
</feature>
<dbReference type="PANTHER" id="PTHR22911:SF6">
    <property type="entry name" value="SOLUTE CARRIER FAMILY 35 MEMBER G1"/>
    <property type="match status" value="1"/>
</dbReference>
<dbReference type="AlphaFoldDB" id="A0A1E4S9E2"/>
<evidence type="ECO:0000256" key="6">
    <source>
        <dbReference type="SAM" id="Phobius"/>
    </source>
</evidence>
<keyword evidence="9" id="KW-1185">Reference proteome</keyword>
<feature type="transmembrane region" description="Helical" evidence="6">
    <location>
        <begin position="135"/>
        <end position="152"/>
    </location>
</feature>
<evidence type="ECO:0000256" key="3">
    <source>
        <dbReference type="ARBA" id="ARBA00022989"/>
    </source>
</evidence>
<accession>A0A1E4S9E2</accession>
<name>A0A1E4S9E2_CYBJN</name>
<comment type="subcellular location">
    <subcellularLocation>
        <location evidence="1">Membrane</location>
        <topology evidence="1">Multi-pass membrane protein</topology>
    </subcellularLocation>
</comment>
<evidence type="ECO:0000256" key="1">
    <source>
        <dbReference type="ARBA" id="ARBA00004141"/>
    </source>
</evidence>
<dbReference type="OMA" id="PIASCYV"/>
<dbReference type="SUPFAM" id="SSF103481">
    <property type="entry name" value="Multidrug resistance efflux transporter EmrE"/>
    <property type="match status" value="2"/>
</dbReference>
<dbReference type="STRING" id="983966.A0A1E4S9E2"/>
<keyword evidence="4 6" id="KW-0472">Membrane</keyword>
<protein>
    <submittedName>
        <fullName evidence="8">DUF6-domain-containing protein</fullName>
    </submittedName>
</protein>
<evidence type="ECO:0000256" key="4">
    <source>
        <dbReference type="ARBA" id="ARBA00023136"/>
    </source>
</evidence>
<feature type="domain" description="EamA" evidence="7">
    <location>
        <begin position="34"/>
        <end position="175"/>
    </location>
</feature>
<dbReference type="RefSeq" id="XP_020073174.1">
    <property type="nucleotide sequence ID" value="XM_020216773.1"/>
</dbReference>
<feature type="transmembrane region" description="Helical" evidence="6">
    <location>
        <begin position="204"/>
        <end position="223"/>
    </location>
</feature>
<dbReference type="PANTHER" id="PTHR22911">
    <property type="entry name" value="ACYL-MALONYL CONDENSING ENZYME-RELATED"/>
    <property type="match status" value="1"/>
</dbReference>
<gene>
    <name evidence="8" type="ORF">CYBJADRAFT_176194</name>
</gene>
<evidence type="ECO:0000313" key="9">
    <source>
        <dbReference type="Proteomes" id="UP000094389"/>
    </source>
</evidence>
<feature type="transmembrane region" description="Helical" evidence="6">
    <location>
        <begin position="103"/>
        <end position="123"/>
    </location>
</feature>
<evidence type="ECO:0000313" key="8">
    <source>
        <dbReference type="EMBL" id="ODV76135.1"/>
    </source>
</evidence>
<dbReference type="InterPro" id="IPR000620">
    <property type="entry name" value="EamA_dom"/>
</dbReference>